<sequence>MNHYYLILFTSLFASSSVLAQIAPETRVEKKQFTYHMLAGISAEMGVARTSTIRVSGPIELGFVWQATSSSSDLYAYLRPSVNGEFRYYYNLDKRYTQGKRVDKNSANFIGPIISLYGPAIVKSENISVVDFASVFGAVWGIQRNYGQRFNFQLSLGPGIGITEEKTSFTPVGQLSFGFRIGK</sequence>
<dbReference type="EMBL" id="JBHULD010000014">
    <property type="protein sequence ID" value="MFD2555136.1"/>
    <property type="molecule type" value="Genomic_DNA"/>
</dbReference>
<evidence type="ECO:0000313" key="3">
    <source>
        <dbReference type="Proteomes" id="UP001597440"/>
    </source>
</evidence>
<gene>
    <name evidence="2" type="ORF">ACFSQW_12085</name>
</gene>
<dbReference type="Proteomes" id="UP001597440">
    <property type="component" value="Unassembled WGS sequence"/>
</dbReference>
<organism evidence="2 3">
    <name type="scientific">Sphingobacterium tabacisoli</name>
    <dbReference type="NCBI Taxonomy" id="2044855"/>
    <lineage>
        <taxon>Bacteria</taxon>
        <taxon>Pseudomonadati</taxon>
        <taxon>Bacteroidota</taxon>
        <taxon>Sphingobacteriia</taxon>
        <taxon>Sphingobacteriales</taxon>
        <taxon>Sphingobacteriaceae</taxon>
        <taxon>Sphingobacterium</taxon>
    </lineage>
</organism>
<evidence type="ECO:0000256" key="1">
    <source>
        <dbReference type="SAM" id="SignalP"/>
    </source>
</evidence>
<keyword evidence="1" id="KW-0732">Signal</keyword>
<feature type="chain" id="PRO_5045498081" description="DUF3575 domain-containing protein" evidence="1">
    <location>
        <begin position="21"/>
        <end position="183"/>
    </location>
</feature>
<dbReference type="RefSeq" id="WP_210353499.1">
    <property type="nucleotide sequence ID" value="NZ_JAEQMU010000001.1"/>
</dbReference>
<reference evidence="3" key="1">
    <citation type="journal article" date="2019" name="Int. J. Syst. Evol. Microbiol.">
        <title>The Global Catalogue of Microorganisms (GCM) 10K type strain sequencing project: providing services to taxonomists for standard genome sequencing and annotation.</title>
        <authorList>
            <consortium name="The Broad Institute Genomics Platform"/>
            <consortium name="The Broad Institute Genome Sequencing Center for Infectious Disease"/>
            <person name="Wu L."/>
            <person name="Ma J."/>
        </authorList>
    </citation>
    <scope>NUCLEOTIDE SEQUENCE [LARGE SCALE GENOMIC DNA]</scope>
    <source>
        <strain evidence="3">KCTC 52298</strain>
    </source>
</reference>
<proteinExistence type="predicted"/>
<name>A0ABW5L2K5_9SPHI</name>
<protein>
    <recommendedName>
        <fullName evidence="4">DUF3575 domain-containing protein</fullName>
    </recommendedName>
</protein>
<keyword evidence="3" id="KW-1185">Reference proteome</keyword>
<feature type="signal peptide" evidence="1">
    <location>
        <begin position="1"/>
        <end position="20"/>
    </location>
</feature>
<evidence type="ECO:0008006" key="4">
    <source>
        <dbReference type="Google" id="ProtNLM"/>
    </source>
</evidence>
<evidence type="ECO:0000313" key="2">
    <source>
        <dbReference type="EMBL" id="MFD2555136.1"/>
    </source>
</evidence>
<accession>A0ABW5L2K5</accession>
<comment type="caution">
    <text evidence="2">The sequence shown here is derived from an EMBL/GenBank/DDBJ whole genome shotgun (WGS) entry which is preliminary data.</text>
</comment>